<dbReference type="Pfam" id="PF13506">
    <property type="entry name" value="Glyco_transf_21"/>
    <property type="match status" value="1"/>
</dbReference>
<keyword evidence="7 9" id="KW-1133">Transmembrane helix</keyword>
<evidence type="ECO:0000256" key="2">
    <source>
        <dbReference type="ARBA" id="ARBA00004760"/>
    </source>
</evidence>
<reference evidence="10 11" key="1">
    <citation type="journal article" date="2020" name="Antonie Van Leeuwenhoek">
        <title>Stenotrophomonas cyclobalanopsidis sp. nov., isolated from the leaf spot disease of Cyclobalanopsis patelliformis.</title>
        <authorList>
            <person name="Bian D.R."/>
            <person name="Xue H."/>
            <person name="Piao C.G."/>
            <person name="Li Y."/>
        </authorList>
    </citation>
    <scope>NUCLEOTIDE SEQUENCE [LARGE SCALE GENOMIC DNA]</scope>
    <source>
        <strain evidence="10 11">TPQG1-4</strain>
    </source>
</reference>
<sequence length="394" mass="43044">MGGLSLNGIILTSLLLAALYLLLMGLKSAGALRILGQRPPRQQAPAGYDGRGVAILQPILGGDPLLAQVLQHNLQTLPGAHFHWLLDEADAIGRATADALYAAHPGHQITRLIYPAAPEGTNPKTFKLDAVLPQVREPMLLVLDDDARLSAAALAQLVDELGAADADLVTALPCSRDDGARGARLMAQFVNNNAVLTYLGLLPWLPPLSINGMCYALRSERLRELGGFTPLLRMLADDLALARALRRQGARLFQSTAPVEVQTHVPTLQRYRQQMHRWMLFAVLLLRDESPRLRLLIGVLHGLPPLLLWALLVLAVLPPIGPPALVAALVLVLRAGLLLHLQRRAGVRARHRPLASLLAELLQPLHLLHAACVRRIRWRTRLYLVRANDDFQGG</sequence>
<dbReference type="RefSeq" id="WP_150453269.1">
    <property type="nucleotide sequence ID" value="NZ_VYKI01000002.1"/>
</dbReference>
<evidence type="ECO:0000256" key="7">
    <source>
        <dbReference type="ARBA" id="ARBA00022989"/>
    </source>
</evidence>
<keyword evidence="5" id="KW-0808">Transferase</keyword>
<dbReference type="InterPro" id="IPR029044">
    <property type="entry name" value="Nucleotide-diphossugar_trans"/>
</dbReference>
<evidence type="ECO:0000256" key="8">
    <source>
        <dbReference type="ARBA" id="ARBA00023136"/>
    </source>
</evidence>
<evidence type="ECO:0000256" key="9">
    <source>
        <dbReference type="SAM" id="Phobius"/>
    </source>
</evidence>
<proteinExistence type="predicted"/>
<comment type="pathway">
    <text evidence="2">Lipid metabolism; sphingolipid metabolism.</text>
</comment>
<evidence type="ECO:0000313" key="10">
    <source>
        <dbReference type="EMBL" id="KAA9003634.1"/>
    </source>
</evidence>
<evidence type="ECO:0000256" key="5">
    <source>
        <dbReference type="ARBA" id="ARBA00022679"/>
    </source>
</evidence>
<dbReference type="PANTHER" id="PTHR12726">
    <property type="entry name" value="CERAMIDE GLUCOSYLTRANSFERASE"/>
    <property type="match status" value="1"/>
</dbReference>
<dbReference type="Proteomes" id="UP000326367">
    <property type="component" value="Unassembled WGS sequence"/>
</dbReference>
<evidence type="ECO:0000256" key="3">
    <source>
        <dbReference type="ARBA" id="ARBA00004991"/>
    </source>
</evidence>
<evidence type="ECO:0000256" key="1">
    <source>
        <dbReference type="ARBA" id="ARBA00004141"/>
    </source>
</evidence>
<dbReference type="EMBL" id="VYKI01000002">
    <property type="protein sequence ID" value="KAA9003634.1"/>
    <property type="molecule type" value="Genomic_DNA"/>
</dbReference>
<evidence type="ECO:0000256" key="6">
    <source>
        <dbReference type="ARBA" id="ARBA00022692"/>
    </source>
</evidence>
<accession>A0ABQ6T4J1</accession>
<feature type="transmembrane region" description="Helical" evidence="9">
    <location>
        <begin position="6"/>
        <end position="26"/>
    </location>
</feature>
<dbReference type="PANTHER" id="PTHR12726:SF0">
    <property type="entry name" value="CERAMIDE GLUCOSYLTRANSFERASE"/>
    <property type="match status" value="1"/>
</dbReference>
<comment type="pathway">
    <text evidence="3">Sphingolipid metabolism.</text>
</comment>
<evidence type="ECO:0000313" key="11">
    <source>
        <dbReference type="Proteomes" id="UP000326367"/>
    </source>
</evidence>
<keyword evidence="4" id="KW-0328">Glycosyltransferase</keyword>
<dbReference type="SUPFAM" id="SSF53448">
    <property type="entry name" value="Nucleotide-diphospho-sugar transferases"/>
    <property type="match status" value="1"/>
</dbReference>
<comment type="caution">
    <text evidence="10">The sequence shown here is derived from an EMBL/GenBank/DDBJ whole genome shotgun (WGS) entry which is preliminary data.</text>
</comment>
<keyword evidence="8 9" id="KW-0472">Membrane</keyword>
<gene>
    <name evidence="10" type="ORF">FJU31_01820</name>
</gene>
<dbReference type="InterPro" id="IPR025993">
    <property type="entry name" value="Ceramide_glucosylTrfase"/>
</dbReference>
<organism evidence="10 11">
    <name type="scientific">Stenotrophomonas cyclobalanopsidis</name>
    <dbReference type="NCBI Taxonomy" id="2771362"/>
    <lineage>
        <taxon>Bacteria</taxon>
        <taxon>Pseudomonadati</taxon>
        <taxon>Pseudomonadota</taxon>
        <taxon>Gammaproteobacteria</taxon>
        <taxon>Lysobacterales</taxon>
        <taxon>Lysobacteraceae</taxon>
        <taxon>Stenotrophomonas</taxon>
    </lineage>
</organism>
<keyword evidence="11" id="KW-1185">Reference proteome</keyword>
<comment type="subcellular location">
    <subcellularLocation>
        <location evidence="1">Membrane</location>
        <topology evidence="1">Multi-pass membrane protein</topology>
    </subcellularLocation>
</comment>
<protein>
    <submittedName>
        <fullName evidence="10">Glycosyltransferase</fullName>
    </submittedName>
</protein>
<evidence type="ECO:0000256" key="4">
    <source>
        <dbReference type="ARBA" id="ARBA00022676"/>
    </source>
</evidence>
<feature type="transmembrane region" description="Helical" evidence="9">
    <location>
        <begin position="295"/>
        <end position="317"/>
    </location>
</feature>
<name>A0ABQ6T4J1_9GAMM</name>
<feature type="transmembrane region" description="Helical" evidence="9">
    <location>
        <begin position="323"/>
        <end position="341"/>
    </location>
</feature>
<keyword evidence="6 9" id="KW-0812">Transmembrane</keyword>
<dbReference type="Gene3D" id="3.90.550.10">
    <property type="entry name" value="Spore Coat Polysaccharide Biosynthesis Protein SpsA, Chain A"/>
    <property type="match status" value="1"/>
</dbReference>